<dbReference type="PRINTS" id="PR00465">
    <property type="entry name" value="EP450IV"/>
</dbReference>
<evidence type="ECO:0000256" key="11">
    <source>
        <dbReference type="ARBA" id="ARBA00023136"/>
    </source>
</evidence>
<keyword evidence="5" id="KW-0812">Transmembrane</keyword>
<dbReference type="InterPro" id="IPR001128">
    <property type="entry name" value="Cyt_P450"/>
</dbReference>
<feature type="signal peptide" evidence="12">
    <location>
        <begin position="1"/>
        <end position="19"/>
    </location>
</feature>
<dbReference type="Pfam" id="PF00067">
    <property type="entry name" value="p450"/>
    <property type="match status" value="1"/>
</dbReference>
<keyword evidence="14" id="KW-1185">Reference proteome</keyword>
<evidence type="ECO:0000256" key="3">
    <source>
        <dbReference type="ARBA" id="ARBA00010617"/>
    </source>
</evidence>
<comment type="similarity">
    <text evidence="3">Belongs to the cytochrome P450 family.</text>
</comment>
<evidence type="ECO:0000256" key="1">
    <source>
        <dbReference type="ARBA" id="ARBA00001971"/>
    </source>
</evidence>
<dbReference type="Gene3D" id="1.10.630.10">
    <property type="entry name" value="Cytochrome P450"/>
    <property type="match status" value="1"/>
</dbReference>
<keyword evidence="8" id="KW-0560">Oxidoreductase</keyword>
<comment type="cofactor">
    <cofactor evidence="1">
        <name>heme</name>
        <dbReference type="ChEBI" id="CHEBI:30413"/>
    </cofactor>
</comment>
<evidence type="ECO:0000313" key="14">
    <source>
        <dbReference type="Proteomes" id="UP000774617"/>
    </source>
</evidence>
<dbReference type="InterPro" id="IPR036396">
    <property type="entry name" value="Cyt_P450_sf"/>
</dbReference>
<keyword evidence="12" id="KW-0732">Signal</keyword>
<keyword evidence="7" id="KW-1133">Transmembrane helix</keyword>
<accession>A0ABQ8GEX5</accession>
<dbReference type="CDD" id="cd11041">
    <property type="entry name" value="CYP503A1-like"/>
    <property type="match status" value="1"/>
</dbReference>
<evidence type="ECO:0000256" key="2">
    <source>
        <dbReference type="ARBA" id="ARBA00004370"/>
    </source>
</evidence>
<feature type="chain" id="PRO_5046222214" evidence="12">
    <location>
        <begin position="20"/>
        <end position="508"/>
    </location>
</feature>
<evidence type="ECO:0000256" key="9">
    <source>
        <dbReference type="ARBA" id="ARBA00023004"/>
    </source>
</evidence>
<evidence type="ECO:0000256" key="12">
    <source>
        <dbReference type="SAM" id="SignalP"/>
    </source>
</evidence>
<keyword evidence="6" id="KW-0479">Metal-binding</keyword>
<comment type="subcellular location">
    <subcellularLocation>
        <location evidence="2">Membrane</location>
    </subcellularLocation>
</comment>
<keyword evidence="9" id="KW-0408">Iron</keyword>
<sequence length="508" mass="58226">MLADTRVLWLVAILGLVLAGYLGDRGDRKGNKEVILGDCSWWWRRLWFWTRWFQDMAEMTMEGYEKFSKSDRLWATWMFDSLVYVLPAKYIDEVKGGSRSKLSTLHRVDEHLQWSLHTGNLLDDGSFVTSITKHLNPKLPQMTEYISDIVQEAINFRLGPGSNSRWRHVNLSAAMMDISMRLTAVMWMGPKLGLSEEYRTHSDAYINTAVEWPAILFSAPSWSRKALFWACPSGRKIRYHLQKLKETLAPELLRRLHSEKSNEPFSLTDGLLPPAEDPQREAKVDQAIERIQFITFAAAPLIALITNQFLLTAMGYPDVADVLREEMRTAIAQNGGLNEKAVADMPKLDSFLRETLRLSPPQSLTMTRRVMQDFRLSNGFVLKEGVSIGVPTRGILRDPNNYDNPLTFDPLRFYNATENKPIVSSATMSQKYPVFGYGTYSCPGRYYGILVSKLCLAELLLNWEVKFMPERSGKPVDCAINAMTMPNVDTFIAFRKNRNYSRGFHERY</sequence>
<evidence type="ECO:0000256" key="4">
    <source>
        <dbReference type="ARBA" id="ARBA00022617"/>
    </source>
</evidence>
<evidence type="ECO:0000313" key="13">
    <source>
        <dbReference type="EMBL" id="KAH7054188.1"/>
    </source>
</evidence>
<keyword evidence="10" id="KW-0503">Monooxygenase</keyword>
<evidence type="ECO:0000256" key="5">
    <source>
        <dbReference type="ARBA" id="ARBA00022692"/>
    </source>
</evidence>
<keyword evidence="11" id="KW-0472">Membrane</keyword>
<organism evidence="13 14">
    <name type="scientific">Macrophomina phaseolina</name>
    <dbReference type="NCBI Taxonomy" id="35725"/>
    <lineage>
        <taxon>Eukaryota</taxon>
        <taxon>Fungi</taxon>
        <taxon>Dikarya</taxon>
        <taxon>Ascomycota</taxon>
        <taxon>Pezizomycotina</taxon>
        <taxon>Dothideomycetes</taxon>
        <taxon>Dothideomycetes incertae sedis</taxon>
        <taxon>Botryosphaeriales</taxon>
        <taxon>Botryosphaeriaceae</taxon>
        <taxon>Macrophomina</taxon>
    </lineage>
</organism>
<evidence type="ECO:0000256" key="6">
    <source>
        <dbReference type="ARBA" id="ARBA00022723"/>
    </source>
</evidence>
<dbReference type="PANTHER" id="PTHR46206:SF5">
    <property type="entry name" value="P450, PUTATIVE (EUROFUNG)-RELATED"/>
    <property type="match status" value="1"/>
</dbReference>
<dbReference type="Proteomes" id="UP000774617">
    <property type="component" value="Unassembled WGS sequence"/>
</dbReference>
<comment type="caution">
    <text evidence="13">The sequence shown here is derived from an EMBL/GenBank/DDBJ whole genome shotgun (WGS) entry which is preliminary data.</text>
</comment>
<evidence type="ECO:0000256" key="8">
    <source>
        <dbReference type="ARBA" id="ARBA00023002"/>
    </source>
</evidence>
<gene>
    <name evidence="13" type="ORF">B0J12DRAFT_597071</name>
</gene>
<evidence type="ECO:0000256" key="7">
    <source>
        <dbReference type="ARBA" id="ARBA00022989"/>
    </source>
</evidence>
<name>A0ABQ8GEX5_9PEZI</name>
<dbReference type="InterPro" id="IPR002403">
    <property type="entry name" value="Cyt_P450_E_grp-IV"/>
</dbReference>
<keyword evidence="4" id="KW-0349">Heme</keyword>
<protein>
    <submittedName>
        <fullName evidence="13">Cytochrome P450</fullName>
    </submittedName>
</protein>
<evidence type="ECO:0000256" key="10">
    <source>
        <dbReference type="ARBA" id="ARBA00023033"/>
    </source>
</evidence>
<dbReference type="SUPFAM" id="SSF48264">
    <property type="entry name" value="Cytochrome P450"/>
    <property type="match status" value="1"/>
</dbReference>
<reference evidence="13 14" key="1">
    <citation type="journal article" date="2021" name="Nat. Commun.">
        <title>Genetic determinants of endophytism in the Arabidopsis root mycobiome.</title>
        <authorList>
            <person name="Mesny F."/>
            <person name="Miyauchi S."/>
            <person name="Thiergart T."/>
            <person name="Pickel B."/>
            <person name="Atanasova L."/>
            <person name="Karlsson M."/>
            <person name="Huettel B."/>
            <person name="Barry K.W."/>
            <person name="Haridas S."/>
            <person name="Chen C."/>
            <person name="Bauer D."/>
            <person name="Andreopoulos W."/>
            <person name="Pangilinan J."/>
            <person name="LaButti K."/>
            <person name="Riley R."/>
            <person name="Lipzen A."/>
            <person name="Clum A."/>
            <person name="Drula E."/>
            <person name="Henrissat B."/>
            <person name="Kohler A."/>
            <person name="Grigoriev I.V."/>
            <person name="Martin F.M."/>
            <person name="Hacquard S."/>
        </authorList>
    </citation>
    <scope>NUCLEOTIDE SEQUENCE [LARGE SCALE GENOMIC DNA]</scope>
    <source>
        <strain evidence="13 14">MPI-SDFR-AT-0080</strain>
    </source>
</reference>
<dbReference type="PANTHER" id="PTHR46206">
    <property type="entry name" value="CYTOCHROME P450"/>
    <property type="match status" value="1"/>
</dbReference>
<dbReference type="EMBL" id="JAGTJR010000009">
    <property type="protein sequence ID" value="KAH7054188.1"/>
    <property type="molecule type" value="Genomic_DNA"/>
</dbReference>
<proteinExistence type="inferred from homology"/>